<dbReference type="InterPro" id="IPR036423">
    <property type="entry name" value="SOD-like_Cu/Zn_dom_sf"/>
</dbReference>
<dbReference type="GO" id="GO:0005507">
    <property type="term" value="F:copper ion binding"/>
    <property type="evidence" value="ECO:0007669"/>
    <property type="project" value="InterPro"/>
</dbReference>
<evidence type="ECO:0000259" key="3">
    <source>
        <dbReference type="Pfam" id="PF00080"/>
    </source>
</evidence>
<dbReference type="EMBL" id="VOSB01000014">
    <property type="protein sequence ID" value="TXE17061.1"/>
    <property type="molecule type" value="Genomic_DNA"/>
</dbReference>
<comment type="caution">
    <text evidence="4">The sequence shown here is derived from an EMBL/GenBank/DDBJ whole genome shotgun (WGS) entry which is preliminary data.</text>
</comment>
<feature type="domain" description="Superoxide dismutase copper/zinc binding" evidence="3">
    <location>
        <begin position="74"/>
        <end position="205"/>
    </location>
</feature>
<dbReference type="PROSITE" id="PS51257">
    <property type="entry name" value="PROKAR_LIPOPROTEIN"/>
    <property type="match status" value="1"/>
</dbReference>
<name>A0A5C7B5M0_9FLAO</name>
<evidence type="ECO:0000313" key="4">
    <source>
        <dbReference type="EMBL" id="TXE17061.1"/>
    </source>
</evidence>
<feature type="region of interest" description="Disordered" evidence="2">
    <location>
        <begin position="108"/>
        <end position="130"/>
    </location>
</feature>
<reference evidence="4 5" key="1">
    <citation type="submission" date="2019-08" db="EMBL/GenBank/DDBJ databases">
        <title>Genome of Psychroserpens burtonensis ACAM 167.</title>
        <authorList>
            <person name="Bowman J.P."/>
        </authorList>
    </citation>
    <scope>NUCLEOTIDE SEQUENCE [LARGE SCALE GENOMIC DNA]</scope>
    <source>
        <strain evidence="4 5">ACAM 167</strain>
    </source>
</reference>
<dbReference type="RefSeq" id="WP_028873320.1">
    <property type="nucleotide sequence ID" value="NZ_VOSB01000014.1"/>
</dbReference>
<proteinExistence type="inferred from homology"/>
<dbReference type="CDD" id="cd00305">
    <property type="entry name" value="Cu-Zn_Superoxide_Dismutase"/>
    <property type="match status" value="1"/>
</dbReference>
<dbReference type="Proteomes" id="UP000321938">
    <property type="component" value="Unassembled WGS sequence"/>
</dbReference>
<dbReference type="Gene3D" id="2.60.40.200">
    <property type="entry name" value="Superoxide dismutase, copper/zinc binding domain"/>
    <property type="match status" value="1"/>
</dbReference>
<gene>
    <name evidence="4" type="ORF">ES692_10395</name>
</gene>
<dbReference type="InterPro" id="IPR024134">
    <property type="entry name" value="SOD_Cu/Zn_/chaperone"/>
</dbReference>
<keyword evidence="5" id="KW-1185">Reference proteome</keyword>
<organism evidence="4 5">
    <name type="scientific">Psychroserpens burtonensis</name>
    <dbReference type="NCBI Taxonomy" id="49278"/>
    <lineage>
        <taxon>Bacteria</taxon>
        <taxon>Pseudomonadati</taxon>
        <taxon>Bacteroidota</taxon>
        <taxon>Flavobacteriia</taxon>
        <taxon>Flavobacteriales</taxon>
        <taxon>Flavobacteriaceae</taxon>
        <taxon>Psychroserpens</taxon>
    </lineage>
</organism>
<dbReference type="Pfam" id="PF00080">
    <property type="entry name" value="Sod_Cu"/>
    <property type="match status" value="1"/>
</dbReference>
<dbReference type="STRING" id="1123037.GCA_000425305_00398"/>
<evidence type="ECO:0000256" key="2">
    <source>
        <dbReference type="SAM" id="MobiDB-lite"/>
    </source>
</evidence>
<dbReference type="InterPro" id="IPR001424">
    <property type="entry name" value="SOD_Cu_Zn_dom"/>
</dbReference>
<comment type="similarity">
    <text evidence="1">Belongs to the Cu-Zn superoxide dismutase family.</text>
</comment>
<evidence type="ECO:0000256" key="1">
    <source>
        <dbReference type="ARBA" id="ARBA00010457"/>
    </source>
</evidence>
<protein>
    <submittedName>
        <fullName evidence="4">Superoxide dismutase family protein</fullName>
    </submittedName>
</protein>
<evidence type="ECO:0000313" key="5">
    <source>
        <dbReference type="Proteomes" id="UP000321938"/>
    </source>
</evidence>
<dbReference type="OrthoDB" id="9792957at2"/>
<dbReference type="GO" id="GO:0006801">
    <property type="term" value="P:superoxide metabolic process"/>
    <property type="evidence" value="ECO:0007669"/>
    <property type="project" value="InterPro"/>
</dbReference>
<dbReference type="SUPFAM" id="SSF49329">
    <property type="entry name" value="Cu,Zn superoxide dismutase-like"/>
    <property type="match status" value="1"/>
</dbReference>
<dbReference type="AlphaFoldDB" id="A0A5C7B5M0"/>
<dbReference type="PANTHER" id="PTHR10003">
    <property type="entry name" value="SUPEROXIDE DISMUTASE CU-ZN -RELATED"/>
    <property type="match status" value="1"/>
</dbReference>
<sequence>MKKSILYISILTLGLSVSCKSDKKEVPTQETTDVEIKTEENVQNRATAKEEPAYYADDKKVVLTLESKSESTATGNIVFTQDQGIVTMIAVLDGLTEGEHAIHIHEKADCSSSDGKSAGGHWNPTAEPHGKWGDAAGYHKGDIGNFKANAKGHGTITKITDAWCIGCGDETKDILGKAIIVHQGTDDFTSQPSGAAGTRVSCGGIIQ</sequence>
<accession>A0A5C7B5M0</accession>